<evidence type="ECO:0000313" key="2">
    <source>
        <dbReference type="EMBL" id="BBO91907.1"/>
    </source>
</evidence>
<gene>
    <name evidence="2" type="ORF">DSCOOX_50870</name>
</gene>
<protein>
    <submittedName>
        <fullName evidence="2">MBL fold metallo-hydrolase</fullName>
    </submittedName>
</protein>
<dbReference type="GO" id="GO:0016787">
    <property type="term" value="F:hydrolase activity"/>
    <property type="evidence" value="ECO:0007669"/>
    <property type="project" value="UniProtKB-KW"/>
</dbReference>
<proteinExistence type="predicted"/>
<dbReference type="Pfam" id="PF12706">
    <property type="entry name" value="Lactamase_B_2"/>
    <property type="match status" value="1"/>
</dbReference>
<dbReference type="PANTHER" id="PTHR47619:SF1">
    <property type="entry name" value="EXODEOXYRIBONUCLEASE WALJ"/>
    <property type="match status" value="1"/>
</dbReference>
<name>A0A5K8AGX9_9BACT</name>
<dbReference type="AlphaFoldDB" id="A0A5K8AGX9"/>
<keyword evidence="2" id="KW-0378">Hydrolase</keyword>
<sequence length="274" mass="29098">MRRQKGIDTSPPLAQAACRLSVCVLASGSRGNATWVSDGQTAILIDAGLSGVQIQRRMAVNGLDPKGLDAILVSHEHRDHIHGVGVLSRRFDLPVHISDATRQASEKSLGRLHGIQPFACGEPFSIGGLAIHPFSISHDAEDPAGFTISGNGAKVGVATDLGVVTGMVRTHLAACDLLMLEANHDPQMLIDGPYPWPLKQRIRGRSGHLSNEDAAGLLTELLHDGLQHVVLAHLSEENNTPQKARQAIKPVLNGRCARLHVASQAMGSGVLALK</sequence>
<dbReference type="PANTHER" id="PTHR47619">
    <property type="entry name" value="METALLO-HYDROLASE YYCJ-RELATED"/>
    <property type="match status" value="1"/>
</dbReference>
<dbReference type="Gene3D" id="3.60.15.10">
    <property type="entry name" value="Ribonuclease Z/Hydroxyacylglutathione hydrolase-like"/>
    <property type="match status" value="1"/>
</dbReference>
<dbReference type="RefSeq" id="WP_155312744.1">
    <property type="nucleotide sequence ID" value="NZ_AP021879.1"/>
</dbReference>
<keyword evidence="3" id="KW-1185">Reference proteome</keyword>
<dbReference type="Proteomes" id="UP000422108">
    <property type="component" value="Chromosome"/>
</dbReference>
<dbReference type="EMBL" id="AP021879">
    <property type="protein sequence ID" value="BBO91907.1"/>
    <property type="molecule type" value="Genomic_DNA"/>
</dbReference>
<organism evidence="2 3">
    <name type="scientific">Desulfosarcina ovata subsp. ovata</name>
    <dbReference type="NCBI Taxonomy" id="2752305"/>
    <lineage>
        <taxon>Bacteria</taxon>
        <taxon>Pseudomonadati</taxon>
        <taxon>Thermodesulfobacteriota</taxon>
        <taxon>Desulfobacteria</taxon>
        <taxon>Desulfobacterales</taxon>
        <taxon>Desulfosarcinaceae</taxon>
        <taxon>Desulfosarcina</taxon>
    </lineage>
</organism>
<accession>A0A5K8AGX9</accession>
<evidence type="ECO:0000259" key="1">
    <source>
        <dbReference type="SMART" id="SM00849"/>
    </source>
</evidence>
<dbReference type="SUPFAM" id="SSF56281">
    <property type="entry name" value="Metallo-hydrolase/oxidoreductase"/>
    <property type="match status" value="1"/>
</dbReference>
<dbReference type="InterPro" id="IPR036866">
    <property type="entry name" value="RibonucZ/Hydroxyglut_hydro"/>
</dbReference>
<dbReference type="InterPro" id="IPR001279">
    <property type="entry name" value="Metallo-B-lactamas"/>
</dbReference>
<dbReference type="InterPro" id="IPR052533">
    <property type="entry name" value="WalJ/YycJ-like"/>
</dbReference>
<feature type="domain" description="Metallo-beta-lactamase" evidence="1">
    <location>
        <begin position="30"/>
        <end position="199"/>
    </location>
</feature>
<reference evidence="2 3" key="1">
    <citation type="submission" date="2019-11" db="EMBL/GenBank/DDBJ databases">
        <title>Comparative genomics of hydrocarbon-degrading Desulfosarcina strains.</title>
        <authorList>
            <person name="Watanabe M."/>
            <person name="Kojima H."/>
            <person name="Fukui M."/>
        </authorList>
    </citation>
    <scope>NUCLEOTIDE SEQUENCE [LARGE SCALE GENOMIC DNA]</scope>
    <source>
        <strain evidence="3">oXyS1</strain>
    </source>
</reference>
<evidence type="ECO:0000313" key="3">
    <source>
        <dbReference type="Proteomes" id="UP000422108"/>
    </source>
</evidence>
<dbReference type="SMART" id="SM00849">
    <property type="entry name" value="Lactamase_B"/>
    <property type="match status" value="1"/>
</dbReference>